<comment type="caution">
    <text evidence="2">The sequence shown here is derived from an EMBL/GenBank/DDBJ whole genome shotgun (WGS) entry which is preliminary data.</text>
</comment>
<gene>
    <name evidence="2" type="ORF">QO015_001930</name>
</gene>
<dbReference type="Proteomes" id="UP001223743">
    <property type="component" value="Unassembled WGS sequence"/>
</dbReference>
<dbReference type="InterPro" id="IPR001387">
    <property type="entry name" value="Cro/C1-type_HTH"/>
</dbReference>
<dbReference type="PROSITE" id="PS50943">
    <property type="entry name" value="HTH_CROC1"/>
    <property type="match status" value="1"/>
</dbReference>
<accession>A0ABU0M5V5</accession>
<dbReference type="InterPro" id="IPR010982">
    <property type="entry name" value="Lambda_DNA-bd_dom_sf"/>
</dbReference>
<keyword evidence="2" id="KW-0238">DNA-binding</keyword>
<sequence>MLTASDLPELRKAFGLTQTGMAELLGIHLRSYQDIEAGKVVFKTMHRLAIERALLPLAGSEDLARLLPAALRTDILAVATLLKSA</sequence>
<organism evidence="2 3">
    <name type="scientific">Kaistia geumhonensis</name>
    <dbReference type="NCBI Taxonomy" id="410839"/>
    <lineage>
        <taxon>Bacteria</taxon>
        <taxon>Pseudomonadati</taxon>
        <taxon>Pseudomonadota</taxon>
        <taxon>Alphaproteobacteria</taxon>
        <taxon>Hyphomicrobiales</taxon>
        <taxon>Kaistiaceae</taxon>
        <taxon>Kaistia</taxon>
    </lineage>
</organism>
<evidence type="ECO:0000259" key="1">
    <source>
        <dbReference type="PROSITE" id="PS50943"/>
    </source>
</evidence>
<dbReference type="CDD" id="cd00093">
    <property type="entry name" value="HTH_XRE"/>
    <property type="match status" value="1"/>
</dbReference>
<feature type="domain" description="HTH cro/C1-type" evidence="1">
    <location>
        <begin position="9"/>
        <end position="39"/>
    </location>
</feature>
<protein>
    <submittedName>
        <fullName evidence="2">DNA-binding XRE family transcriptional regulator</fullName>
    </submittedName>
</protein>
<dbReference type="Gene3D" id="1.10.260.40">
    <property type="entry name" value="lambda repressor-like DNA-binding domains"/>
    <property type="match status" value="1"/>
</dbReference>
<evidence type="ECO:0000313" key="2">
    <source>
        <dbReference type="EMBL" id="MDQ0516317.1"/>
    </source>
</evidence>
<keyword evidence="3" id="KW-1185">Reference proteome</keyword>
<dbReference type="SMART" id="SM00530">
    <property type="entry name" value="HTH_XRE"/>
    <property type="match status" value="1"/>
</dbReference>
<reference evidence="2 3" key="1">
    <citation type="submission" date="2023-07" db="EMBL/GenBank/DDBJ databases">
        <title>Genomic Encyclopedia of Type Strains, Phase IV (KMG-IV): sequencing the most valuable type-strain genomes for metagenomic binning, comparative biology and taxonomic classification.</title>
        <authorList>
            <person name="Goeker M."/>
        </authorList>
    </citation>
    <scope>NUCLEOTIDE SEQUENCE [LARGE SCALE GENOMIC DNA]</scope>
    <source>
        <strain evidence="2 3">B1-1</strain>
    </source>
</reference>
<name>A0ABU0M5V5_9HYPH</name>
<dbReference type="Pfam" id="PF01381">
    <property type="entry name" value="HTH_3"/>
    <property type="match status" value="1"/>
</dbReference>
<dbReference type="GO" id="GO:0003677">
    <property type="term" value="F:DNA binding"/>
    <property type="evidence" value="ECO:0007669"/>
    <property type="project" value="UniProtKB-KW"/>
</dbReference>
<evidence type="ECO:0000313" key="3">
    <source>
        <dbReference type="Proteomes" id="UP001223743"/>
    </source>
</evidence>
<dbReference type="SUPFAM" id="SSF47413">
    <property type="entry name" value="lambda repressor-like DNA-binding domains"/>
    <property type="match status" value="1"/>
</dbReference>
<dbReference type="EMBL" id="JAUSWJ010000001">
    <property type="protein sequence ID" value="MDQ0516317.1"/>
    <property type="molecule type" value="Genomic_DNA"/>
</dbReference>
<proteinExistence type="predicted"/>
<dbReference type="RefSeq" id="WP_266279759.1">
    <property type="nucleotide sequence ID" value="NZ_JAPKNF010000001.1"/>
</dbReference>